<evidence type="ECO:0000313" key="3">
    <source>
        <dbReference type="Proteomes" id="UP001164459"/>
    </source>
</evidence>
<sequence length="136" mass="13507">MPLMILVACGGQTGGPSTTEADETGAGTSTTTGATVTGTTGATGTGTTTESPTGSDSGETASPLACEDGEFPGPEVPLQCAMCIVVDDQPGFCADGVVNPACVDGRWKCIEDSVPHELCPYPSAPCQLDEESSGST</sequence>
<name>A0ABY7HFI9_9BACT</name>
<proteinExistence type="predicted"/>
<feature type="region of interest" description="Disordered" evidence="1">
    <location>
        <begin position="9"/>
        <end position="70"/>
    </location>
</feature>
<evidence type="ECO:0000313" key="2">
    <source>
        <dbReference type="EMBL" id="WAS98053.1"/>
    </source>
</evidence>
<feature type="compositionally biased region" description="Low complexity" evidence="1">
    <location>
        <begin position="24"/>
        <end position="60"/>
    </location>
</feature>
<evidence type="ECO:0000256" key="1">
    <source>
        <dbReference type="SAM" id="MobiDB-lite"/>
    </source>
</evidence>
<dbReference type="RefSeq" id="WP_269040419.1">
    <property type="nucleotide sequence ID" value="NZ_CP114040.1"/>
</dbReference>
<reference evidence="2" key="1">
    <citation type="submission" date="2022-11" db="EMBL/GenBank/DDBJ databases">
        <title>Minimal conservation of predation-associated metabolite biosynthetic gene clusters underscores biosynthetic potential of Myxococcota including descriptions for ten novel species: Archangium lansinium sp. nov., Myxococcus landrumus sp. nov., Nannocystis bai.</title>
        <authorList>
            <person name="Ahearne A."/>
            <person name="Stevens C."/>
            <person name="Dowd S."/>
        </authorList>
    </citation>
    <scope>NUCLEOTIDE SEQUENCE</scope>
    <source>
        <strain evidence="2">Fl3</strain>
    </source>
</reference>
<accession>A0ABY7HFI9</accession>
<dbReference type="EMBL" id="CP114040">
    <property type="protein sequence ID" value="WAS98053.1"/>
    <property type="molecule type" value="Genomic_DNA"/>
</dbReference>
<organism evidence="2 3">
    <name type="scientific">Nannocystis punicea</name>
    <dbReference type="NCBI Taxonomy" id="2995304"/>
    <lineage>
        <taxon>Bacteria</taxon>
        <taxon>Pseudomonadati</taxon>
        <taxon>Myxococcota</taxon>
        <taxon>Polyangia</taxon>
        <taxon>Nannocystales</taxon>
        <taxon>Nannocystaceae</taxon>
        <taxon>Nannocystis</taxon>
    </lineage>
</organism>
<protein>
    <submittedName>
        <fullName evidence="2">Uncharacterized protein</fullName>
    </submittedName>
</protein>
<dbReference type="Proteomes" id="UP001164459">
    <property type="component" value="Chromosome"/>
</dbReference>
<gene>
    <name evidence="2" type="ORF">O0S08_18075</name>
</gene>
<keyword evidence="3" id="KW-1185">Reference proteome</keyword>